<dbReference type="InterPro" id="IPR025948">
    <property type="entry name" value="HTH-like_dom"/>
</dbReference>
<name>A0ABW6KVI3_9ACTN</name>
<evidence type="ECO:0000256" key="1">
    <source>
        <dbReference type="SAM" id="MobiDB-lite"/>
    </source>
</evidence>
<feature type="compositionally biased region" description="Pro residues" evidence="1">
    <location>
        <begin position="1"/>
        <end position="10"/>
    </location>
</feature>
<reference evidence="3 4" key="1">
    <citation type="submission" date="2024-10" db="EMBL/GenBank/DDBJ databases">
        <title>The Natural Products Discovery Center: Release of the First 8490 Sequenced Strains for Exploring Actinobacteria Biosynthetic Diversity.</title>
        <authorList>
            <person name="Kalkreuter E."/>
            <person name="Kautsar S.A."/>
            <person name="Yang D."/>
            <person name="Bader C.D."/>
            <person name="Teijaro C.N."/>
            <person name="Fluegel L."/>
            <person name="Davis C.M."/>
            <person name="Simpson J.R."/>
            <person name="Lauterbach L."/>
            <person name="Steele A.D."/>
            <person name="Gui C."/>
            <person name="Meng S."/>
            <person name="Li G."/>
            <person name="Viehrig K."/>
            <person name="Ye F."/>
            <person name="Su P."/>
            <person name="Kiefer A.F."/>
            <person name="Nichols A."/>
            <person name="Cepeda A.J."/>
            <person name="Yan W."/>
            <person name="Fan B."/>
            <person name="Jiang Y."/>
            <person name="Adhikari A."/>
            <person name="Zheng C.-J."/>
            <person name="Schuster L."/>
            <person name="Cowan T.M."/>
            <person name="Smanski M.J."/>
            <person name="Chevrette M.G."/>
            <person name="De Carvalho L.P.S."/>
            <person name="Shen B."/>
        </authorList>
    </citation>
    <scope>NUCLEOTIDE SEQUENCE [LARGE SCALE GENOMIC DNA]</scope>
    <source>
        <strain evidence="3 4">NPDC007147</strain>
    </source>
</reference>
<evidence type="ECO:0000313" key="3">
    <source>
        <dbReference type="EMBL" id="MFE9171846.1"/>
    </source>
</evidence>
<dbReference type="Proteomes" id="UP001601197">
    <property type="component" value="Unassembled WGS sequence"/>
</dbReference>
<dbReference type="RefSeq" id="WP_388349168.1">
    <property type="nucleotide sequence ID" value="NZ_JBIAFJ010000018.1"/>
</dbReference>
<comment type="caution">
    <text evidence="3">The sequence shown here is derived from an EMBL/GenBank/DDBJ whole genome shotgun (WGS) entry which is preliminary data.</text>
</comment>
<sequence length="146" mass="16065">MPSRTAPPPGSGAGNRQRAKTDTRLARHHDDQVLAEQIRAVHRSSGGAYGSPRMTAELREEGPVSIGRWAPSAAARTTRPAKASTPPGTRDASGRPRPRRHRAACRRTVFARPTRYDTRRRHSANGHLSPNEYEHRHHTAAFTLAA</sequence>
<evidence type="ECO:0000259" key="2">
    <source>
        <dbReference type="Pfam" id="PF13276"/>
    </source>
</evidence>
<feature type="region of interest" description="Disordered" evidence="1">
    <location>
        <begin position="1"/>
        <end position="32"/>
    </location>
</feature>
<dbReference type="Pfam" id="PF13276">
    <property type="entry name" value="HTH_21"/>
    <property type="match status" value="1"/>
</dbReference>
<keyword evidence="4" id="KW-1185">Reference proteome</keyword>
<feature type="compositionally biased region" description="Basic residues" evidence="1">
    <location>
        <begin position="96"/>
        <end position="105"/>
    </location>
</feature>
<feature type="domain" description="HTH-like" evidence="2">
    <location>
        <begin position="30"/>
        <end position="68"/>
    </location>
</feature>
<protein>
    <submittedName>
        <fullName evidence="3">IS3 family transposase</fullName>
    </submittedName>
</protein>
<feature type="region of interest" description="Disordered" evidence="1">
    <location>
        <begin position="68"/>
        <end position="136"/>
    </location>
</feature>
<organism evidence="3 4">
    <name type="scientific">Streptomyces kebangsaanensis</name>
    <dbReference type="NCBI Taxonomy" id="864058"/>
    <lineage>
        <taxon>Bacteria</taxon>
        <taxon>Bacillati</taxon>
        <taxon>Actinomycetota</taxon>
        <taxon>Actinomycetes</taxon>
        <taxon>Kitasatosporales</taxon>
        <taxon>Streptomycetaceae</taxon>
        <taxon>Streptomyces</taxon>
    </lineage>
</organism>
<feature type="compositionally biased region" description="Low complexity" evidence="1">
    <location>
        <begin position="70"/>
        <end position="87"/>
    </location>
</feature>
<proteinExistence type="predicted"/>
<dbReference type="EMBL" id="JBIAFJ010000018">
    <property type="protein sequence ID" value="MFE9171846.1"/>
    <property type="molecule type" value="Genomic_DNA"/>
</dbReference>
<feature type="compositionally biased region" description="Basic and acidic residues" evidence="1">
    <location>
        <begin position="19"/>
        <end position="32"/>
    </location>
</feature>
<evidence type="ECO:0000313" key="4">
    <source>
        <dbReference type="Proteomes" id="UP001601197"/>
    </source>
</evidence>
<gene>
    <name evidence="3" type="ORF">ACFYNZ_20490</name>
</gene>
<accession>A0ABW6KVI3</accession>